<evidence type="ECO:0000313" key="3">
    <source>
        <dbReference type="EMBL" id="HHR33759.1"/>
    </source>
</evidence>
<organism evidence="3">
    <name type="scientific">Fervidobacterium nodosum</name>
    <dbReference type="NCBI Taxonomy" id="2424"/>
    <lineage>
        <taxon>Bacteria</taxon>
        <taxon>Thermotogati</taxon>
        <taxon>Thermotogota</taxon>
        <taxon>Thermotogae</taxon>
        <taxon>Thermotogales</taxon>
        <taxon>Fervidobacteriaceae</taxon>
        <taxon>Fervidobacterium</taxon>
    </lineage>
</organism>
<keyword evidence="1" id="KW-0597">Phosphoprotein</keyword>
<protein>
    <submittedName>
        <fullName evidence="3">Response regulator</fullName>
    </submittedName>
</protein>
<feature type="modified residue" description="4-aspartylphosphate" evidence="1">
    <location>
        <position position="59"/>
    </location>
</feature>
<dbReference type="SMART" id="SM00448">
    <property type="entry name" value="REC"/>
    <property type="match status" value="1"/>
</dbReference>
<accession>A0A7C5U2M0</accession>
<dbReference type="GO" id="GO:0000160">
    <property type="term" value="P:phosphorelay signal transduction system"/>
    <property type="evidence" value="ECO:0007669"/>
    <property type="project" value="InterPro"/>
</dbReference>
<dbReference type="PROSITE" id="PS50110">
    <property type="entry name" value="RESPONSE_REGULATORY"/>
    <property type="match status" value="1"/>
</dbReference>
<dbReference type="Gene3D" id="3.40.50.2300">
    <property type="match status" value="1"/>
</dbReference>
<dbReference type="InterPro" id="IPR011006">
    <property type="entry name" value="CheY-like_superfamily"/>
</dbReference>
<dbReference type="InterPro" id="IPR052048">
    <property type="entry name" value="ST_Response_Regulator"/>
</dbReference>
<name>A0A7C5U2M0_9BACT</name>
<dbReference type="Pfam" id="PF00072">
    <property type="entry name" value="Response_reg"/>
    <property type="match status" value="1"/>
</dbReference>
<reference evidence="3" key="1">
    <citation type="journal article" date="2020" name="mSystems">
        <title>Genome- and Community-Level Interaction Insights into Carbon Utilization and Element Cycling Functions of Hydrothermarchaeota in Hydrothermal Sediment.</title>
        <authorList>
            <person name="Zhou Z."/>
            <person name="Liu Y."/>
            <person name="Xu W."/>
            <person name="Pan J."/>
            <person name="Luo Z.H."/>
            <person name="Li M."/>
        </authorList>
    </citation>
    <scope>NUCLEOTIDE SEQUENCE [LARGE SCALE GENOMIC DNA]</scope>
    <source>
        <strain evidence="3">SpSt-1088</strain>
    </source>
</reference>
<gene>
    <name evidence="3" type="ORF">ENM46_02295</name>
</gene>
<evidence type="ECO:0000256" key="1">
    <source>
        <dbReference type="PROSITE-ProRule" id="PRU00169"/>
    </source>
</evidence>
<dbReference type="EMBL" id="DRXW01000152">
    <property type="protein sequence ID" value="HHR33759.1"/>
    <property type="molecule type" value="Genomic_DNA"/>
</dbReference>
<sequence length="126" mass="14160">MRTLKFLICDDSKLIRMKLTETLKKLENSEVNVEVHEASDGEMAVGKYKEVKPDVVFLDITMPVKSGLEALEEIVNFDKSAKVIMASSVGTKEHLKKAIDLGATDFIQKPLEEDKILNILKRILSL</sequence>
<dbReference type="AlphaFoldDB" id="A0A7C5U2M0"/>
<comment type="caution">
    <text evidence="3">The sequence shown here is derived from an EMBL/GenBank/DDBJ whole genome shotgun (WGS) entry which is preliminary data.</text>
</comment>
<feature type="domain" description="Response regulatory" evidence="2">
    <location>
        <begin position="5"/>
        <end position="124"/>
    </location>
</feature>
<dbReference type="PANTHER" id="PTHR43228:SF1">
    <property type="entry name" value="TWO-COMPONENT RESPONSE REGULATOR ARR22"/>
    <property type="match status" value="1"/>
</dbReference>
<dbReference type="PANTHER" id="PTHR43228">
    <property type="entry name" value="TWO-COMPONENT RESPONSE REGULATOR"/>
    <property type="match status" value="1"/>
</dbReference>
<evidence type="ECO:0000259" key="2">
    <source>
        <dbReference type="PROSITE" id="PS50110"/>
    </source>
</evidence>
<dbReference type="InterPro" id="IPR001789">
    <property type="entry name" value="Sig_transdc_resp-reg_receiver"/>
</dbReference>
<proteinExistence type="predicted"/>
<dbReference type="SUPFAM" id="SSF52172">
    <property type="entry name" value="CheY-like"/>
    <property type="match status" value="1"/>
</dbReference>